<dbReference type="EMBL" id="VEVO01000011">
    <property type="protein sequence ID" value="KAF0034593.1"/>
    <property type="molecule type" value="Genomic_DNA"/>
</dbReference>
<sequence>MALDVNKLAFDTISSKSGSCPVEHEGDSSKNGEASRISAGQRPRNPTETNNIEERKQQNVSRVTARSSSSS</sequence>
<evidence type="ECO:0000256" key="1">
    <source>
        <dbReference type="SAM" id="MobiDB-lite"/>
    </source>
</evidence>
<feature type="compositionally biased region" description="Polar residues" evidence="1">
    <location>
        <begin position="58"/>
        <end position="71"/>
    </location>
</feature>
<gene>
    <name evidence="2" type="ORF">F2P81_012351</name>
</gene>
<evidence type="ECO:0000313" key="2">
    <source>
        <dbReference type="EMBL" id="KAF0034593.1"/>
    </source>
</evidence>
<evidence type="ECO:0000313" key="3">
    <source>
        <dbReference type="Proteomes" id="UP000438429"/>
    </source>
</evidence>
<comment type="caution">
    <text evidence="2">The sequence shown here is derived from an EMBL/GenBank/DDBJ whole genome shotgun (WGS) entry which is preliminary data.</text>
</comment>
<accession>A0A6A4SKB3</accession>
<name>A0A6A4SKB3_SCOMX</name>
<dbReference type="Proteomes" id="UP000438429">
    <property type="component" value="Unassembled WGS sequence"/>
</dbReference>
<dbReference type="AlphaFoldDB" id="A0A6A4SKB3"/>
<proteinExistence type="predicted"/>
<protein>
    <submittedName>
        <fullName evidence="2">Uncharacterized protein</fullName>
    </submittedName>
</protein>
<feature type="region of interest" description="Disordered" evidence="1">
    <location>
        <begin position="1"/>
        <end position="71"/>
    </location>
</feature>
<organism evidence="2 3">
    <name type="scientific">Scophthalmus maximus</name>
    <name type="common">Turbot</name>
    <name type="synonym">Psetta maxima</name>
    <dbReference type="NCBI Taxonomy" id="52904"/>
    <lineage>
        <taxon>Eukaryota</taxon>
        <taxon>Metazoa</taxon>
        <taxon>Chordata</taxon>
        <taxon>Craniata</taxon>
        <taxon>Vertebrata</taxon>
        <taxon>Euteleostomi</taxon>
        <taxon>Actinopterygii</taxon>
        <taxon>Neopterygii</taxon>
        <taxon>Teleostei</taxon>
        <taxon>Neoteleostei</taxon>
        <taxon>Acanthomorphata</taxon>
        <taxon>Carangaria</taxon>
        <taxon>Pleuronectiformes</taxon>
        <taxon>Pleuronectoidei</taxon>
        <taxon>Scophthalmidae</taxon>
        <taxon>Scophthalmus</taxon>
    </lineage>
</organism>
<reference evidence="2 3" key="1">
    <citation type="submission" date="2019-06" db="EMBL/GenBank/DDBJ databases">
        <title>Draft genomes of female and male turbot (Scophthalmus maximus).</title>
        <authorList>
            <person name="Xu H."/>
            <person name="Xu X.-W."/>
            <person name="Shao C."/>
            <person name="Chen S."/>
        </authorList>
    </citation>
    <scope>NUCLEOTIDE SEQUENCE [LARGE SCALE GENOMIC DNA]</scope>
    <source>
        <strain evidence="2">Ysfricsl-2016a</strain>
        <tissue evidence="2">Blood</tissue>
    </source>
</reference>